<evidence type="ECO:0008006" key="4">
    <source>
        <dbReference type="Google" id="ProtNLM"/>
    </source>
</evidence>
<organism evidence="2 3">
    <name type="scientific">Vagococcus lutrae</name>
    <dbReference type="NCBI Taxonomy" id="81947"/>
    <lineage>
        <taxon>Bacteria</taxon>
        <taxon>Bacillati</taxon>
        <taxon>Bacillota</taxon>
        <taxon>Bacilli</taxon>
        <taxon>Lactobacillales</taxon>
        <taxon>Enterococcaceae</taxon>
        <taxon>Vagococcus</taxon>
    </lineage>
</organism>
<gene>
    <name evidence="2" type="ORF">PML95_04010</name>
</gene>
<dbReference type="RefSeq" id="WP_272163651.1">
    <property type="nucleotide sequence ID" value="NZ_CP116507.1"/>
</dbReference>
<dbReference type="AlphaFoldDB" id="A0AAE9XFT3"/>
<proteinExistence type="predicted"/>
<protein>
    <recommendedName>
        <fullName evidence="4">Adhesin domain-containing protein</fullName>
    </recommendedName>
</protein>
<keyword evidence="1" id="KW-0732">Signal</keyword>
<evidence type="ECO:0000256" key="1">
    <source>
        <dbReference type="SAM" id="SignalP"/>
    </source>
</evidence>
<evidence type="ECO:0000313" key="3">
    <source>
        <dbReference type="Proteomes" id="UP001179600"/>
    </source>
</evidence>
<feature type="signal peptide" evidence="1">
    <location>
        <begin position="1"/>
        <end position="19"/>
    </location>
</feature>
<reference evidence="2" key="1">
    <citation type="submission" date="2023-01" db="EMBL/GenBank/DDBJ databases">
        <title>Oxazolidinone resistance genes in florfenicol resistant enterococci from beef cattle and veal calves at slaughter.</title>
        <authorList>
            <person name="Biggel M."/>
        </authorList>
    </citation>
    <scope>NUCLEOTIDE SEQUENCE</scope>
    <source>
        <strain evidence="2">K204-1</strain>
    </source>
</reference>
<accession>A0AAE9XFT3</accession>
<name>A0AAE9XFT3_9ENTE</name>
<sequence length="187" mass="20737">MKKKLMTLTFVIAAVFLVGYTTLTSDKTTVKVEKEWSLPTDKIDSLSLLGAEQDVKTTIIETDKDKTVVKLIGKVSNKTEKELKKVKVEPTSLEITLSDLDGFKLMPNNDGKSELELQVFLGKGVNLTNMKIESIVGNVDITIPQNFQGNYVITAKNGGEVLEIPETNHEQNKTLEVNTIGDIRIKK</sequence>
<feature type="chain" id="PRO_5041921356" description="Adhesin domain-containing protein" evidence="1">
    <location>
        <begin position="20"/>
        <end position="187"/>
    </location>
</feature>
<dbReference type="EMBL" id="CP116507">
    <property type="protein sequence ID" value="WCG23417.1"/>
    <property type="molecule type" value="Genomic_DNA"/>
</dbReference>
<dbReference type="Proteomes" id="UP001179600">
    <property type="component" value="Chromosome"/>
</dbReference>
<evidence type="ECO:0000313" key="2">
    <source>
        <dbReference type="EMBL" id="WCG23417.1"/>
    </source>
</evidence>